<evidence type="ECO:0000313" key="2">
    <source>
        <dbReference type="Proteomes" id="UP000054248"/>
    </source>
</evidence>
<sequence length="156" mass="16846">MPRRTELARNFFEASTVASSKAPITRFHLRADSSSNAAEGLAIVHEFFPETDELEIVMETGLEGLEALAEPTTEEETPVWLLPKLSVLRAKMLASSVLYDGVVAMAIKRNIAAALSPLTLSPITLLGLAFGRVYSESLGKLDEAGIKYELNGVAVL</sequence>
<reference evidence="1 2" key="1">
    <citation type="submission" date="2014-04" db="EMBL/GenBank/DDBJ databases">
        <authorList>
            <consortium name="DOE Joint Genome Institute"/>
            <person name="Kuo A."/>
            <person name="Girlanda M."/>
            <person name="Perotto S."/>
            <person name="Kohler A."/>
            <person name="Nagy L.G."/>
            <person name="Floudas D."/>
            <person name="Copeland A."/>
            <person name="Barry K.W."/>
            <person name="Cichocki N."/>
            <person name="Veneault-Fourrey C."/>
            <person name="LaButti K."/>
            <person name="Lindquist E.A."/>
            <person name="Lipzen A."/>
            <person name="Lundell T."/>
            <person name="Morin E."/>
            <person name="Murat C."/>
            <person name="Sun H."/>
            <person name="Tunlid A."/>
            <person name="Henrissat B."/>
            <person name="Grigoriev I.V."/>
            <person name="Hibbett D.S."/>
            <person name="Martin F."/>
            <person name="Nordberg H.P."/>
            <person name="Cantor M.N."/>
            <person name="Hua S.X."/>
        </authorList>
    </citation>
    <scope>NUCLEOTIDE SEQUENCE [LARGE SCALE GENOMIC DNA]</scope>
    <source>
        <strain evidence="1 2">MUT 4182</strain>
    </source>
</reference>
<name>A0A0C3QMU9_9AGAM</name>
<keyword evidence="2" id="KW-1185">Reference proteome</keyword>
<reference evidence="2" key="2">
    <citation type="submission" date="2015-01" db="EMBL/GenBank/DDBJ databases">
        <title>Evolutionary Origins and Diversification of the Mycorrhizal Mutualists.</title>
        <authorList>
            <consortium name="DOE Joint Genome Institute"/>
            <consortium name="Mycorrhizal Genomics Consortium"/>
            <person name="Kohler A."/>
            <person name="Kuo A."/>
            <person name="Nagy L.G."/>
            <person name="Floudas D."/>
            <person name="Copeland A."/>
            <person name="Barry K.W."/>
            <person name="Cichocki N."/>
            <person name="Veneault-Fourrey C."/>
            <person name="LaButti K."/>
            <person name="Lindquist E.A."/>
            <person name="Lipzen A."/>
            <person name="Lundell T."/>
            <person name="Morin E."/>
            <person name="Murat C."/>
            <person name="Riley R."/>
            <person name="Ohm R."/>
            <person name="Sun H."/>
            <person name="Tunlid A."/>
            <person name="Henrissat B."/>
            <person name="Grigoriev I.V."/>
            <person name="Hibbett D.S."/>
            <person name="Martin F."/>
        </authorList>
    </citation>
    <scope>NUCLEOTIDE SEQUENCE [LARGE SCALE GENOMIC DNA]</scope>
    <source>
        <strain evidence="2">MUT 4182</strain>
    </source>
</reference>
<evidence type="ECO:0000313" key="1">
    <source>
        <dbReference type="EMBL" id="KIO29261.1"/>
    </source>
</evidence>
<organism evidence="1 2">
    <name type="scientific">Tulasnella calospora MUT 4182</name>
    <dbReference type="NCBI Taxonomy" id="1051891"/>
    <lineage>
        <taxon>Eukaryota</taxon>
        <taxon>Fungi</taxon>
        <taxon>Dikarya</taxon>
        <taxon>Basidiomycota</taxon>
        <taxon>Agaricomycotina</taxon>
        <taxon>Agaricomycetes</taxon>
        <taxon>Cantharellales</taxon>
        <taxon>Tulasnellaceae</taxon>
        <taxon>Tulasnella</taxon>
    </lineage>
</organism>
<dbReference type="HOGENOM" id="CLU_1688029_0_0_1"/>
<proteinExistence type="predicted"/>
<dbReference type="Proteomes" id="UP000054248">
    <property type="component" value="Unassembled WGS sequence"/>
</dbReference>
<gene>
    <name evidence="1" type="ORF">M407DRAFT_21653</name>
</gene>
<dbReference type="EMBL" id="KN822985">
    <property type="protein sequence ID" value="KIO29261.1"/>
    <property type="molecule type" value="Genomic_DNA"/>
</dbReference>
<dbReference type="OrthoDB" id="10397408at2759"/>
<dbReference type="AlphaFoldDB" id="A0A0C3QMU9"/>
<accession>A0A0C3QMU9</accession>
<protein>
    <submittedName>
        <fullName evidence="1">Uncharacterized protein</fullName>
    </submittedName>
</protein>